<evidence type="ECO:0000256" key="7">
    <source>
        <dbReference type="ARBA" id="ARBA00022989"/>
    </source>
</evidence>
<comment type="similarity">
    <text evidence="9">Belongs to the GSP H family.</text>
</comment>
<dbReference type="SUPFAM" id="SSF54523">
    <property type="entry name" value="Pili subunits"/>
    <property type="match status" value="1"/>
</dbReference>
<proteinExistence type="inferred from homology"/>
<keyword evidence="6 11" id="KW-0812">Transmembrane</keyword>
<feature type="transmembrane region" description="Helical" evidence="11">
    <location>
        <begin position="20"/>
        <end position="41"/>
    </location>
</feature>
<dbReference type="InterPro" id="IPR022346">
    <property type="entry name" value="T2SS_GspH"/>
</dbReference>
<keyword evidence="5" id="KW-0997">Cell inner membrane</keyword>
<dbReference type="Pfam" id="PF07963">
    <property type="entry name" value="N_methyl"/>
    <property type="match status" value="1"/>
</dbReference>
<gene>
    <name evidence="13" type="ORF">EBQ25_04945</name>
    <name evidence="14" type="ORF">EBQ26_02200</name>
</gene>
<dbReference type="NCBIfam" id="TIGR02532">
    <property type="entry name" value="IV_pilin_GFxxxE"/>
    <property type="match status" value="1"/>
</dbReference>
<feature type="domain" description="General secretion pathway GspH" evidence="12">
    <location>
        <begin position="55"/>
        <end position="178"/>
    </location>
</feature>
<evidence type="ECO:0000313" key="14">
    <source>
        <dbReference type="EMBL" id="RMX00710.1"/>
    </source>
</evidence>
<evidence type="ECO:0000256" key="6">
    <source>
        <dbReference type="ARBA" id="ARBA00022692"/>
    </source>
</evidence>
<evidence type="ECO:0000256" key="11">
    <source>
        <dbReference type="SAM" id="Phobius"/>
    </source>
</evidence>
<evidence type="ECO:0000256" key="2">
    <source>
        <dbReference type="ARBA" id="ARBA00021549"/>
    </source>
</evidence>
<dbReference type="InterPro" id="IPR045584">
    <property type="entry name" value="Pilin-like"/>
</dbReference>
<reference evidence="15 16" key="1">
    <citation type="submission" date="2018-10" db="EMBL/GenBank/DDBJ databases">
        <title>Comamonadaceae CDC group NO-1 genome sequencing and assembly.</title>
        <authorList>
            <person name="Bernier A.-M."/>
            <person name="Bernard K."/>
        </authorList>
    </citation>
    <scope>NUCLEOTIDE SEQUENCE [LARGE SCALE GENOMIC DNA]</scope>
    <source>
        <strain evidence="13 15">NML161473</strain>
        <strain evidence="14 16">NML970147</strain>
    </source>
</reference>
<evidence type="ECO:0000256" key="4">
    <source>
        <dbReference type="ARBA" id="ARBA00022481"/>
    </source>
</evidence>
<dbReference type="Proteomes" id="UP000267035">
    <property type="component" value="Unassembled WGS sequence"/>
</dbReference>
<evidence type="ECO:0000313" key="15">
    <source>
        <dbReference type="Proteomes" id="UP000267035"/>
    </source>
</evidence>
<dbReference type="AlphaFoldDB" id="A0A3M6QB91"/>
<dbReference type="EMBL" id="RDQL01000005">
    <property type="protein sequence ID" value="RMX00416.1"/>
    <property type="molecule type" value="Genomic_DNA"/>
</dbReference>
<evidence type="ECO:0000256" key="3">
    <source>
        <dbReference type="ARBA" id="ARBA00022475"/>
    </source>
</evidence>
<evidence type="ECO:0000313" key="13">
    <source>
        <dbReference type="EMBL" id="RMX00416.1"/>
    </source>
</evidence>
<organism evidence="13 15">
    <name type="scientific">Allofranklinella schreckenbergeri</name>
    <dbReference type="NCBI Taxonomy" id="1076744"/>
    <lineage>
        <taxon>Bacteria</taxon>
        <taxon>Pseudomonadati</taxon>
        <taxon>Pseudomonadota</taxon>
        <taxon>Betaproteobacteria</taxon>
        <taxon>Burkholderiales</taxon>
        <taxon>Comamonadaceae</taxon>
        <taxon>Allofranklinella</taxon>
    </lineage>
</organism>
<evidence type="ECO:0000256" key="10">
    <source>
        <dbReference type="ARBA" id="ARBA00030775"/>
    </source>
</evidence>
<keyword evidence="7 11" id="KW-1133">Transmembrane helix</keyword>
<dbReference type="Gene3D" id="3.55.40.10">
    <property type="entry name" value="minor pseudopilin epsh domain"/>
    <property type="match status" value="1"/>
</dbReference>
<dbReference type="PROSITE" id="PS00409">
    <property type="entry name" value="PROKAR_NTER_METHYL"/>
    <property type="match status" value="1"/>
</dbReference>
<protein>
    <recommendedName>
        <fullName evidence="2">Type II secretion system protein H</fullName>
    </recommendedName>
    <alternativeName>
        <fullName evidence="10">General secretion pathway protein H</fullName>
    </alternativeName>
</protein>
<evidence type="ECO:0000256" key="9">
    <source>
        <dbReference type="ARBA" id="ARBA00025772"/>
    </source>
</evidence>
<dbReference type="GO" id="GO:0015628">
    <property type="term" value="P:protein secretion by the type II secretion system"/>
    <property type="evidence" value="ECO:0007669"/>
    <property type="project" value="InterPro"/>
</dbReference>
<evidence type="ECO:0000259" key="12">
    <source>
        <dbReference type="Pfam" id="PF12019"/>
    </source>
</evidence>
<keyword evidence="4" id="KW-0488">Methylation</keyword>
<evidence type="ECO:0000313" key="16">
    <source>
        <dbReference type="Proteomes" id="UP000267521"/>
    </source>
</evidence>
<dbReference type="RefSeq" id="WP_122237391.1">
    <property type="nucleotide sequence ID" value="NZ_RDQL01000005.1"/>
</dbReference>
<evidence type="ECO:0000256" key="1">
    <source>
        <dbReference type="ARBA" id="ARBA00004377"/>
    </source>
</evidence>
<dbReference type="GO" id="GO:0005886">
    <property type="term" value="C:plasma membrane"/>
    <property type="evidence" value="ECO:0007669"/>
    <property type="project" value="UniProtKB-SubCell"/>
</dbReference>
<dbReference type="EMBL" id="RDQM01000002">
    <property type="protein sequence ID" value="RMX00710.1"/>
    <property type="molecule type" value="Genomic_DNA"/>
</dbReference>
<comment type="caution">
    <text evidence="13">The sequence shown here is derived from an EMBL/GenBank/DDBJ whole genome shotgun (WGS) entry which is preliminary data.</text>
</comment>
<evidence type="ECO:0000256" key="5">
    <source>
        <dbReference type="ARBA" id="ARBA00022519"/>
    </source>
</evidence>
<dbReference type="Pfam" id="PF12019">
    <property type="entry name" value="GspH"/>
    <property type="match status" value="1"/>
</dbReference>
<keyword evidence="3" id="KW-1003">Cell membrane</keyword>
<comment type="subcellular location">
    <subcellularLocation>
        <location evidence="1">Cell inner membrane</location>
        <topology evidence="1">Single-pass membrane protein</topology>
    </subcellularLocation>
</comment>
<dbReference type="Proteomes" id="UP000267521">
    <property type="component" value="Unassembled WGS sequence"/>
</dbReference>
<keyword evidence="15" id="KW-1185">Reference proteome</keyword>
<evidence type="ECO:0000256" key="8">
    <source>
        <dbReference type="ARBA" id="ARBA00023136"/>
    </source>
</evidence>
<sequence>MPILTQAHNHPRPQSSGFTLIELLVVIAIVAILAGLAVPSFNPLIERWRVLGSVSAFESSIYLARSEAIKRGGSVVMRKLPKNRQCTLASTNQEWGCGWEVFVDSNRNNRRDTSDLLLQTIAPQNATNVMLPGNRGGQLTFDRWGQINGLSAGRIVISPEPAGASSPATKALCISSGGRIRIVDGEVC</sequence>
<accession>A0A3M6QCB1</accession>
<keyword evidence="8 11" id="KW-0472">Membrane</keyword>
<accession>A0A3M6QB91</accession>
<name>A0A3M6QB91_9BURK</name>
<dbReference type="InterPro" id="IPR012902">
    <property type="entry name" value="N_methyl_site"/>
</dbReference>
<dbReference type="GO" id="GO:0015627">
    <property type="term" value="C:type II protein secretion system complex"/>
    <property type="evidence" value="ECO:0007669"/>
    <property type="project" value="InterPro"/>
</dbReference>